<dbReference type="RefSeq" id="WP_169796780.1">
    <property type="nucleotide sequence ID" value="NZ_CP012159.1"/>
</dbReference>
<keyword evidence="2" id="KW-1185">Reference proteome</keyword>
<dbReference type="STRING" id="52.CMC5_076880"/>
<dbReference type="InterPro" id="IPR041881">
    <property type="entry name" value="PqqD_sf"/>
</dbReference>
<dbReference type="AlphaFoldDB" id="A0A0K1ERI9"/>
<evidence type="ECO:0000313" key="1">
    <source>
        <dbReference type="EMBL" id="AKT43456.1"/>
    </source>
</evidence>
<evidence type="ECO:0008006" key="3">
    <source>
        <dbReference type="Google" id="ProtNLM"/>
    </source>
</evidence>
<protein>
    <recommendedName>
        <fullName evidence="3">PqqD family peptide modification chaperone</fullName>
    </recommendedName>
</protein>
<organism evidence="1 2">
    <name type="scientific">Chondromyces crocatus</name>
    <dbReference type="NCBI Taxonomy" id="52"/>
    <lineage>
        <taxon>Bacteria</taxon>
        <taxon>Pseudomonadati</taxon>
        <taxon>Myxococcota</taxon>
        <taxon>Polyangia</taxon>
        <taxon>Polyangiales</taxon>
        <taxon>Polyangiaceae</taxon>
        <taxon>Chondromyces</taxon>
    </lineage>
</organism>
<dbReference type="InterPro" id="IPR027417">
    <property type="entry name" value="P-loop_NTPase"/>
</dbReference>
<dbReference type="PATRIC" id="fig|52.7.peg.8453"/>
<proteinExistence type="predicted"/>
<sequence length="415" mass="44351">MTSRAVALCADLPSLEFRLALRLEGLPLACREALEARWPEAMSGASHPAERSRIRLVLEASGEGVGLPSSALVTVELAWRSARRAVLRTNGAELELEVGDGEIQGQGWLDGARSRGAVDAVVRAVTTLALMREKVLLLHAAAVEVDGEGVVLLGRSGAGKTTTARRLGREGMRRLSDDMIAVDLSREPPRLHRLPFERAGRARVDASDQGVPCRGGAWVNKGATALGAERHGDPVRGWVESVIALPPAPSEAHSVLDAVGRLRALPLWVLEVPPAGALSSGVRRWMDGLREGARIPLDGPLVSLQARAAGGTEGGAPESMGEQEQMQRVERSPNVAWRILDGVAVLVVPSSPAIQTLNEVGSLVWQLADGRSLDAIVDAVVREFEVEEAQARADVEHFVSELEGLGMLRRVPETR</sequence>
<dbReference type="Proteomes" id="UP000067626">
    <property type="component" value="Chromosome"/>
</dbReference>
<dbReference type="SUPFAM" id="SSF52540">
    <property type="entry name" value="P-loop containing nucleoside triphosphate hydrolases"/>
    <property type="match status" value="1"/>
</dbReference>
<gene>
    <name evidence="1" type="ORF">CMC5_076880</name>
</gene>
<dbReference type="Pfam" id="PF05402">
    <property type="entry name" value="PqqD"/>
    <property type="match status" value="1"/>
</dbReference>
<reference evidence="1 2" key="1">
    <citation type="submission" date="2015-07" db="EMBL/GenBank/DDBJ databases">
        <title>Genome analysis of myxobacterium Chondromyces crocatus Cm c5 reveals a high potential for natural compound synthesis and the genetic basis for the loss of fruiting body formation.</title>
        <authorList>
            <person name="Zaburannyi N."/>
            <person name="Bunk B."/>
            <person name="Maier J."/>
            <person name="Overmann J."/>
            <person name="Mueller R."/>
        </authorList>
    </citation>
    <scope>NUCLEOTIDE SEQUENCE [LARGE SCALE GENOMIC DNA]</scope>
    <source>
        <strain evidence="1 2">Cm c5</strain>
    </source>
</reference>
<dbReference type="KEGG" id="ccro:CMC5_076880"/>
<evidence type="ECO:0000313" key="2">
    <source>
        <dbReference type="Proteomes" id="UP000067626"/>
    </source>
</evidence>
<dbReference type="Gene3D" id="1.10.10.1150">
    <property type="entry name" value="Coenzyme PQQ synthesis protein D (PqqD)"/>
    <property type="match status" value="1"/>
</dbReference>
<dbReference type="SUPFAM" id="SSF53795">
    <property type="entry name" value="PEP carboxykinase-like"/>
    <property type="match status" value="1"/>
</dbReference>
<dbReference type="InterPro" id="IPR008792">
    <property type="entry name" value="PQQD"/>
</dbReference>
<dbReference type="EMBL" id="CP012159">
    <property type="protein sequence ID" value="AKT43456.1"/>
    <property type="molecule type" value="Genomic_DNA"/>
</dbReference>
<name>A0A0K1ERI9_CHOCO</name>
<dbReference type="Gene3D" id="3.40.50.300">
    <property type="entry name" value="P-loop containing nucleotide triphosphate hydrolases"/>
    <property type="match status" value="1"/>
</dbReference>
<accession>A0A0K1ERI9</accession>